<dbReference type="GO" id="GO:0003992">
    <property type="term" value="F:N2-acetyl-L-ornithine:2-oxoglutarate 5-aminotransferase activity"/>
    <property type="evidence" value="ECO:0007669"/>
    <property type="project" value="UniProtKB-UniRule"/>
</dbReference>
<evidence type="ECO:0000256" key="1">
    <source>
        <dbReference type="ARBA" id="ARBA00004946"/>
    </source>
</evidence>
<feature type="binding site" evidence="7">
    <location>
        <position position="130"/>
    </location>
    <ligand>
        <name>N(2)-acetyl-L-ornithine</name>
        <dbReference type="ChEBI" id="CHEBI:57805"/>
    </ligand>
</feature>
<comment type="pathway">
    <text evidence="1">Amine and polyamine biosynthesis; ectoine biosynthesis; L-ectoine from L-aspartate 4-semialdehyde: step 1/3.</text>
</comment>
<dbReference type="GO" id="GO:0045303">
    <property type="term" value="F:diaminobutyrate-2-oxoglutarate transaminase activity"/>
    <property type="evidence" value="ECO:0007669"/>
    <property type="project" value="UniProtKB-EC"/>
</dbReference>
<comment type="pathway">
    <text evidence="7">Amino-acid biosynthesis; L-arginine biosynthesis; N(2)-acetyl-L-ornithine from L-glutamate: step 4/4.</text>
</comment>
<evidence type="ECO:0000256" key="2">
    <source>
        <dbReference type="ARBA" id="ARBA00022571"/>
    </source>
</evidence>
<comment type="cofactor">
    <cofactor evidence="7">
        <name>pyridoxal 5'-phosphate</name>
        <dbReference type="ChEBI" id="CHEBI:597326"/>
    </cofactor>
    <text evidence="7">Binds 1 pyridoxal phosphate per subunit.</text>
</comment>
<organism evidence="8 9">
    <name type="scientific">Caballeronia hypogeia</name>
    <dbReference type="NCBI Taxonomy" id="1777140"/>
    <lineage>
        <taxon>Bacteria</taxon>
        <taxon>Pseudomonadati</taxon>
        <taxon>Pseudomonadota</taxon>
        <taxon>Betaproteobacteria</taxon>
        <taxon>Burkholderiales</taxon>
        <taxon>Burkholderiaceae</taxon>
        <taxon>Caballeronia</taxon>
    </lineage>
</organism>
<dbReference type="EC" id="2.6.1.11" evidence="7"/>
<dbReference type="STRING" id="1777140.AWB79_07589"/>
<feature type="binding site" evidence="7">
    <location>
        <position position="269"/>
    </location>
    <ligand>
        <name>N(2)-acetyl-L-ornithine</name>
        <dbReference type="ChEBI" id="CHEBI:57805"/>
    </ligand>
</feature>
<keyword evidence="3 7" id="KW-0032">Aminotransferase</keyword>
<dbReference type="NCBIfam" id="TIGR03246">
    <property type="entry name" value="arg_catab_astC"/>
    <property type="match status" value="1"/>
</dbReference>
<dbReference type="InterPro" id="IPR004636">
    <property type="entry name" value="AcOrn/SuccOrn_fam"/>
</dbReference>
<evidence type="ECO:0000256" key="3">
    <source>
        <dbReference type="ARBA" id="ARBA00022576"/>
    </source>
</evidence>
<comment type="miscellaneous">
    <text evidence="7">May also have succinyldiaminopimelate aminotransferase activity, thus carrying out the corresponding step in lysine biosynthesis.</text>
</comment>
<dbReference type="PIRSF" id="PIRSF000521">
    <property type="entry name" value="Transaminase_4ab_Lys_Orn"/>
    <property type="match status" value="1"/>
</dbReference>
<keyword evidence="9" id="KW-1185">Reference proteome</keyword>
<comment type="subcellular location">
    <subcellularLocation>
        <location evidence="7">Cytoplasm</location>
    </subcellularLocation>
</comment>
<dbReference type="UniPathway" id="UPA00068">
    <property type="reaction ID" value="UER00109"/>
</dbReference>
<keyword evidence="4 7" id="KW-0808">Transferase</keyword>
<dbReference type="Pfam" id="PF00202">
    <property type="entry name" value="Aminotran_3"/>
    <property type="match status" value="1"/>
</dbReference>
<comment type="catalytic activity">
    <reaction evidence="6">
        <text>L-2,4-diaminobutanoate + 2-oxoglutarate = L-aspartate 4-semialdehyde + L-glutamate</text>
        <dbReference type="Rhea" id="RHEA:11160"/>
        <dbReference type="ChEBI" id="CHEBI:16810"/>
        <dbReference type="ChEBI" id="CHEBI:29985"/>
        <dbReference type="ChEBI" id="CHEBI:58761"/>
        <dbReference type="ChEBI" id="CHEBI:537519"/>
        <dbReference type="EC" id="2.6.1.76"/>
    </reaction>
</comment>
<evidence type="ECO:0000256" key="7">
    <source>
        <dbReference type="HAMAP-Rule" id="MF_01107"/>
    </source>
</evidence>
<keyword evidence="7" id="KW-0963">Cytoplasm</keyword>
<dbReference type="PROSITE" id="PS00600">
    <property type="entry name" value="AA_TRANSFER_CLASS_3"/>
    <property type="match status" value="1"/>
</dbReference>
<dbReference type="NCBIfam" id="NF003468">
    <property type="entry name" value="PRK05093.1"/>
    <property type="match status" value="1"/>
</dbReference>
<evidence type="ECO:0000256" key="5">
    <source>
        <dbReference type="ARBA" id="ARBA00022898"/>
    </source>
</evidence>
<dbReference type="PANTHER" id="PTHR11986:SF113">
    <property type="entry name" value="SUCCINYLORNITHINE TRANSAMINASE"/>
    <property type="match status" value="1"/>
</dbReference>
<dbReference type="NCBIfam" id="TIGR00707">
    <property type="entry name" value="argD"/>
    <property type="match status" value="1"/>
</dbReference>
<feature type="binding site" evidence="7">
    <location>
        <position position="270"/>
    </location>
    <ligand>
        <name>pyridoxal 5'-phosphate</name>
        <dbReference type="ChEBI" id="CHEBI:597326"/>
    </ligand>
</feature>
<dbReference type="InterPro" id="IPR049704">
    <property type="entry name" value="Aminotrans_3_PPA_site"/>
</dbReference>
<dbReference type="GO" id="GO:0042802">
    <property type="term" value="F:identical protein binding"/>
    <property type="evidence" value="ECO:0007669"/>
    <property type="project" value="TreeGrafter"/>
</dbReference>
<dbReference type="SUPFAM" id="SSF53383">
    <property type="entry name" value="PLP-dependent transferases"/>
    <property type="match status" value="1"/>
</dbReference>
<proteinExistence type="inferred from homology"/>
<dbReference type="InterPro" id="IPR015421">
    <property type="entry name" value="PyrdxlP-dep_Trfase_major"/>
</dbReference>
<dbReference type="InterPro" id="IPR050103">
    <property type="entry name" value="Class-III_PLP-dep_AT"/>
</dbReference>
<dbReference type="HAMAP" id="MF_01107">
    <property type="entry name" value="ArgD_aminotrans_3"/>
    <property type="match status" value="1"/>
</dbReference>
<evidence type="ECO:0000256" key="6">
    <source>
        <dbReference type="ARBA" id="ARBA00049111"/>
    </source>
</evidence>
<dbReference type="InterPro" id="IPR017652">
    <property type="entry name" value="Ac/SucOrn_transaminase_bac"/>
</dbReference>
<dbReference type="EMBL" id="FCOA02000069">
    <property type="protein sequence ID" value="SAK98377.1"/>
    <property type="molecule type" value="Genomic_DNA"/>
</dbReference>
<comment type="similarity">
    <text evidence="7">Belongs to the class-III pyridoxal-phosphate-dependent aminotransferase family. ArgD subfamily.</text>
</comment>
<dbReference type="InterPro" id="IPR015424">
    <property type="entry name" value="PyrdxlP-dep_Trfase"/>
</dbReference>
<feature type="binding site" evidence="7">
    <location>
        <begin position="212"/>
        <end position="215"/>
    </location>
    <ligand>
        <name>pyridoxal 5'-phosphate</name>
        <dbReference type="ChEBI" id="CHEBI:597326"/>
    </ligand>
</feature>
<dbReference type="GO" id="GO:0006526">
    <property type="term" value="P:L-arginine biosynthetic process"/>
    <property type="evidence" value="ECO:0007669"/>
    <property type="project" value="UniProtKB-UniRule"/>
</dbReference>
<comment type="caution">
    <text evidence="8">The sequence shown here is derived from an EMBL/GenBank/DDBJ whole genome shotgun (WGS) entry which is preliminary data.</text>
</comment>
<gene>
    <name evidence="7" type="primary">argD</name>
    <name evidence="8" type="ORF">AWB79_07589</name>
</gene>
<dbReference type="NCBIfam" id="NF002325">
    <property type="entry name" value="PRK01278.1"/>
    <property type="match status" value="1"/>
</dbReference>
<evidence type="ECO:0000313" key="9">
    <source>
        <dbReference type="Proteomes" id="UP000054851"/>
    </source>
</evidence>
<evidence type="ECO:0000313" key="8">
    <source>
        <dbReference type="EMBL" id="SAK98377.1"/>
    </source>
</evidence>
<dbReference type="GO" id="GO:0005737">
    <property type="term" value="C:cytoplasm"/>
    <property type="evidence" value="ECO:0007669"/>
    <property type="project" value="UniProtKB-SubCell"/>
</dbReference>
<dbReference type="Gene3D" id="3.40.640.10">
    <property type="entry name" value="Type I PLP-dependent aspartate aminotransferase-like (Major domain)"/>
    <property type="match status" value="1"/>
</dbReference>
<dbReference type="CDD" id="cd00610">
    <property type="entry name" value="OAT_like"/>
    <property type="match status" value="1"/>
</dbReference>
<keyword evidence="5 7" id="KW-0663">Pyridoxal phosphate</keyword>
<dbReference type="Proteomes" id="UP000054851">
    <property type="component" value="Unassembled WGS sequence"/>
</dbReference>
<keyword evidence="7" id="KW-0028">Amino-acid biosynthesis</keyword>
<reference evidence="8" key="1">
    <citation type="submission" date="2016-01" db="EMBL/GenBank/DDBJ databases">
        <authorList>
            <person name="Peeters C."/>
        </authorList>
    </citation>
    <scope>NUCLEOTIDE SEQUENCE</scope>
    <source>
        <strain evidence="8">LMG 29322</strain>
    </source>
</reference>
<feature type="modified residue" description="N6-(pyridoxal phosphate)lysine" evidence="7">
    <location>
        <position position="241"/>
    </location>
</feature>
<dbReference type="InterPro" id="IPR005814">
    <property type="entry name" value="Aminotrans_3"/>
</dbReference>
<dbReference type="PANTHER" id="PTHR11986">
    <property type="entry name" value="AMINOTRANSFERASE CLASS III"/>
    <property type="match status" value="1"/>
</dbReference>
<dbReference type="Gene3D" id="3.90.1150.10">
    <property type="entry name" value="Aspartate Aminotransferase, domain 1"/>
    <property type="match status" value="1"/>
</dbReference>
<dbReference type="InterPro" id="IPR015422">
    <property type="entry name" value="PyrdxlP-dep_Trfase_small"/>
</dbReference>
<keyword evidence="2 7" id="KW-0055">Arginine biosynthesis</keyword>
<feature type="binding site" evidence="7">
    <location>
        <begin position="92"/>
        <end position="93"/>
    </location>
    <ligand>
        <name>pyridoxal 5'-phosphate</name>
        <dbReference type="ChEBI" id="CHEBI:597326"/>
    </ligand>
</feature>
<feature type="binding site" evidence="7">
    <location>
        <position position="127"/>
    </location>
    <ligand>
        <name>pyridoxal 5'-phosphate</name>
        <dbReference type="ChEBI" id="CHEBI:597326"/>
    </ligand>
</feature>
<dbReference type="AlphaFoldDB" id="A0A158DXC7"/>
<accession>A0A158DXC7</accession>
<protein>
    <recommendedName>
        <fullName evidence="7">Acetylornithine aminotransferase</fullName>
        <shortName evidence="7">ACOAT</shortName>
        <ecNumber evidence="7">2.6.1.11</ecNumber>
    </recommendedName>
</protein>
<comment type="subunit">
    <text evidence="7">Homodimer.</text>
</comment>
<dbReference type="GO" id="GO:0030170">
    <property type="term" value="F:pyridoxal phosphate binding"/>
    <property type="evidence" value="ECO:0007669"/>
    <property type="project" value="InterPro"/>
</dbReference>
<name>A0A158DXC7_9BURK</name>
<comment type="catalytic activity">
    <reaction evidence="7">
        <text>N(2)-acetyl-L-ornithine + 2-oxoglutarate = N-acetyl-L-glutamate 5-semialdehyde + L-glutamate</text>
        <dbReference type="Rhea" id="RHEA:18049"/>
        <dbReference type="ChEBI" id="CHEBI:16810"/>
        <dbReference type="ChEBI" id="CHEBI:29123"/>
        <dbReference type="ChEBI" id="CHEBI:29985"/>
        <dbReference type="ChEBI" id="CHEBI:57805"/>
        <dbReference type="EC" id="2.6.1.11"/>
    </reaction>
</comment>
<evidence type="ECO:0000256" key="4">
    <source>
        <dbReference type="ARBA" id="ARBA00022679"/>
    </source>
</evidence>
<sequence length="404" mass="43190">MAPVYAPAAIIPVRGQGSRVWDEQDREYIDLTSGIAVTAFGHAHPELVEALTKQAGQLWHIGNVFTNHPVLRLASRLTESTFADRAFFANSGAEANEAALKLARRVAHDRYGPQTKKTKIIAFSQSFHGRTLFSVSAGGQPKYSEGFGPLPQGIVHLPFNDIDAALTEIDADTCAVIVEPVQGEGGVVPATREFLQCLRCMCSKHDALLVFDEVQTGIGRTGSLFAYMDLGVTPDILTSAKALGNGFPIGAMLTTAEIGEHFTVGTHGSTHGGNPLAAAVADRVVEMVNTAHVLEGVRDRSASIFASLRSINSRTGMFRELRGSGLLIGAELSDSYRGRSKEIMTAALDEGVMILNAGPDVLRFAPALNIPYECIDEAFDRLEIALHRVKGAKASAPAPVERSA</sequence>
<dbReference type="FunFam" id="3.40.640.10:FF:000004">
    <property type="entry name" value="Acetylornithine aminotransferase"/>
    <property type="match status" value="1"/>
</dbReference>